<evidence type="ECO:0000313" key="1">
    <source>
        <dbReference type="EMBL" id="GAG10106.1"/>
    </source>
</evidence>
<comment type="caution">
    <text evidence="1">The sequence shown here is derived from an EMBL/GenBank/DDBJ whole genome shotgun (WGS) entry which is preliminary data.</text>
</comment>
<name>X0WBQ0_9ZZZZ</name>
<sequence>MIQKQVMDFVCAAGLLRNRFVTITRSTHAVAYTAAGGVADGITIGDESNLKIAVQLLGNLNSTFFFDAAGVFAVGDEIEVTTDGKGIKQAAGAVVCYAKDAGVDGSFGVGYNTTSAPMSASGTPGVGVTAVEEGQGSFHKTILTVDGILPAIAGGANLAAGLLVYTLP</sequence>
<organism evidence="1">
    <name type="scientific">marine sediment metagenome</name>
    <dbReference type="NCBI Taxonomy" id="412755"/>
    <lineage>
        <taxon>unclassified sequences</taxon>
        <taxon>metagenomes</taxon>
        <taxon>ecological metagenomes</taxon>
    </lineage>
</organism>
<dbReference type="EMBL" id="BARS01029920">
    <property type="protein sequence ID" value="GAG10106.1"/>
    <property type="molecule type" value="Genomic_DNA"/>
</dbReference>
<reference evidence="1" key="1">
    <citation type="journal article" date="2014" name="Front. Microbiol.">
        <title>High frequency of phylogenetically diverse reductive dehalogenase-homologous genes in deep subseafloor sedimentary metagenomes.</title>
        <authorList>
            <person name="Kawai M."/>
            <person name="Futagami T."/>
            <person name="Toyoda A."/>
            <person name="Takaki Y."/>
            <person name="Nishi S."/>
            <person name="Hori S."/>
            <person name="Arai W."/>
            <person name="Tsubouchi T."/>
            <person name="Morono Y."/>
            <person name="Uchiyama I."/>
            <person name="Ito T."/>
            <person name="Fujiyama A."/>
            <person name="Inagaki F."/>
            <person name="Takami H."/>
        </authorList>
    </citation>
    <scope>NUCLEOTIDE SEQUENCE</scope>
    <source>
        <strain evidence="1">Expedition CK06-06</strain>
    </source>
</reference>
<accession>X0WBQ0</accession>
<gene>
    <name evidence="1" type="ORF">S01H1_46711</name>
</gene>
<proteinExistence type="predicted"/>
<dbReference type="AlphaFoldDB" id="X0WBQ0"/>
<feature type="non-terminal residue" evidence="1">
    <location>
        <position position="168"/>
    </location>
</feature>
<protein>
    <submittedName>
        <fullName evidence="1">Uncharacterized protein</fullName>
    </submittedName>
</protein>